<keyword evidence="1" id="KW-0812">Transmembrane</keyword>
<keyword evidence="1" id="KW-1133">Transmembrane helix</keyword>
<organism evidence="2">
    <name type="scientific">Urostyla grandis</name>
    <dbReference type="NCBI Taxonomy" id="57509"/>
    <lineage>
        <taxon>Eukaryota</taxon>
        <taxon>Sar</taxon>
        <taxon>Alveolata</taxon>
        <taxon>Ciliophora</taxon>
        <taxon>Intramacronucleata</taxon>
        <taxon>Spirotrichea</taxon>
        <taxon>Stichotrichia</taxon>
        <taxon>Urostylida</taxon>
        <taxon>Urostylidae</taxon>
        <taxon>Urostyla</taxon>
    </lineage>
</organism>
<dbReference type="EMBL" id="KX494929">
    <property type="protein sequence ID" value="APW82397.1"/>
    <property type="molecule type" value="Genomic_DNA"/>
</dbReference>
<proteinExistence type="predicted"/>
<dbReference type="AlphaFoldDB" id="A0A2I4PEQ3"/>
<feature type="transmembrane region" description="Helical" evidence="1">
    <location>
        <begin position="12"/>
        <end position="36"/>
    </location>
</feature>
<sequence>MASISGSSVDDLTLLALPFFFLIFSAIELGLGLLLLTLQLQITRSLNPNLNRLPQASINDRVEPFYRFK</sequence>
<reference evidence="2" key="1">
    <citation type="submission" date="2016-07" db="EMBL/GenBank/DDBJ databases">
        <title>Mitochondrial genome evolution in Stichotrich ciliates.</title>
        <authorList>
            <person name="Chen X."/>
            <person name="Landweber L."/>
        </authorList>
    </citation>
    <scope>NUCLEOTIDE SEQUENCE</scope>
</reference>
<keyword evidence="2" id="KW-0496">Mitochondrion</keyword>
<evidence type="ECO:0000256" key="1">
    <source>
        <dbReference type="SAM" id="Phobius"/>
    </source>
</evidence>
<protein>
    <submittedName>
        <fullName evidence="2">Nad4L</fullName>
    </submittedName>
</protein>
<accession>A0A2I4PEQ3</accession>
<keyword evidence="1" id="KW-0472">Membrane</keyword>
<evidence type="ECO:0000313" key="2">
    <source>
        <dbReference type="EMBL" id="APW82397.1"/>
    </source>
</evidence>
<name>A0A2I4PEQ3_9SPIT</name>
<gene>
    <name evidence="2" type="primary">nad4L</name>
</gene>
<geneLocation type="mitochondrion" evidence="2"/>